<evidence type="ECO:0000256" key="4">
    <source>
        <dbReference type="ARBA" id="ARBA00023315"/>
    </source>
</evidence>
<evidence type="ECO:0000259" key="6">
    <source>
        <dbReference type="PROSITE" id="PS51186"/>
    </source>
</evidence>
<evidence type="ECO:0000256" key="3">
    <source>
        <dbReference type="ARBA" id="ARBA00022679"/>
    </source>
</evidence>
<dbReference type="CDD" id="cd04301">
    <property type="entry name" value="NAT_SF"/>
    <property type="match status" value="1"/>
</dbReference>
<dbReference type="Pfam" id="PF13508">
    <property type="entry name" value="Acetyltransf_7"/>
    <property type="match status" value="1"/>
</dbReference>
<keyword evidence="2" id="KW-1277">Toxin-antitoxin system</keyword>
<dbReference type="SUPFAM" id="SSF55729">
    <property type="entry name" value="Acyl-CoA N-acyltransferases (Nat)"/>
    <property type="match status" value="1"/>
</dbReference>
<dbReference type="EMBL" id="AP024597">
    <property type="protein sequence ID" value="BCU70729.1"/>
    <property type="molecule type" value="Genomic_DNA"/>
</dbReference>
<dbReference type="RefSeq" id="WP_221287404.1">
    <property type="nucleotide sequence ID" value="NZ_AP024597.1"/>
</dbReference>
<keyword evidence="4" id="KW-0012">Acyltransferase</keyword>
<dbReference type="PROSITE" id="PS51186">
    <property type="entry name" value="GNAT"/>
    <property type="match status" value="1"/>
</dbReference>
<keyword evidence="8" id="KW-1185">Reference proteome</keyword>
<dbReference type="Gene3D" id="3.40.630.30">
    <property type="match status" value="1"/>
</dbReference>
<feature type="domain" description="N-acetyltransferase" evidence="6">
    <location>
        <begin position="18"/>
        <end position="193"/>
    </location>
</feature>
<name>A0A8D5U7G2_9CREN</name>
<evidence type="ECO:0000313" key="8">
    <source>
        <dbReference type="Proteomes" id="UP000825123"/>
    </source>
</evidence>
<dbReference type="Proteomes" id="UP000825123">
    <property type="component" value="Chromosome"/>
</dbReference>
<dbReference type="PANTHER" id="PTHR36449">
    <property type="entry name" value="ACETYLTRANSFERASE-RELATED"/>
    <property type="match status" value="1"/>
</dbReference>
<dbReference type="InterPro" id="IPR016181">
    <property type="entry name" value="Acyl_CoA_acyltransferase"/>
</dbReference>
<comment type="catalytic activity">
    <reaction evidence="5">
        <text>glycyl-tRNA(Gly) + acetyl-CoA = N-acetylglycyl-tRNA(Gly) + CoA + H(+)</text>
        <dbReference type="Rhea" id="RHEA:81867"/>
        <dbReference type="Rhea" id="RHEA-COMP:9683"/>
        <dbReference type="Rhea" id="RHEA-COMP:19766"/>
        <dbReference type="ChEBI" id="CHEBI:15378"/>
        <dbReference type="ChEBI" id="CHEBI:57287"/>
        <dbReference type="ChEBI" id="CHEBI:57288"/>
        <dbReference type="ChEBI" id="CHEBI:78522"/>
        <dbReference type="ChEBI" id="CHEBI:232036"/>
    </reaction>
</comment>
<evidence type="ECO:0000256" key="5">
    <source>
        <dbReference type="ARBA" id="ARBA00049880"/>
    </source>
</evidence>
<evidence type="ECO:0000313" key="7">
    <source>
        <dbReference type="EMBL" id="BCU70729.1"/>
    </source>
</evidence>
<dbReference type="KEGG" id="csty:KN1_20260"/>
<proteinExistence type="predicted"/>
<dbReference type="GO" id="GO:0016747">
    <property type="term" value="F:acyltransferase activity, transferring groups other than amino-acyl groups"/>
    <property type="evidence" value="ECO:0007669"/>
    <property type="project" value="InterPro"/>
</dbReference>
<protein>
    <submittedName>
        <fullName evidence="7">GCN5 family acetyltransferase</fullName>
    </submittedName>
</protein>
<keyword evidence="3" id="KW-0808">Transferase</keyword>
<dbReference type="PANTHER" id="PTHR36449:SF1">
    <property type="entry name" value="ACETYLTRANSFERASE"/>
    <property type="match status" value="1"/>
</dbReference>
<gene>
    <name evidence="7" type="ORF">KN1_20260</name>
</gene>
<keyword evidence="1" id="KW-0678">Repressor</keyword>
<reference evidence="7 8" key="1">
    <citation type="submission" date="2021-04" db="EMBL/GenBank/DDBJ databases">
        <title>Complete genome sequence of Stygiolobus sp. KN-1.</title>
        <authorList>
            <person name="Nakamura K."/>
            <person name="Sakai H."/>
            <person name="Kurosawa N."/>
        </authorList>
    </citation>
    <scope>NUCLEOTIDE SEQUENCE [LARGE SCALE GENOMIC DNA]</scope>
    <source>
        <strain evidence="7 8">KN-1</strain>
    </source>
</reference>
<evidence type="ECO:0000256" key="1">
    <source>
        <dbReference type="ARBA" id="ARBA00022491"/>
    </source>
</evidence>
<dbReference type="InterPro" id="IPR000182">
    <property type="entry name" value="GNAT_dom"/>
</dbReference>
<accession>A0A8D5U7G2</accession>
<organism evidence="7 8">
    <name type="scientific">Stygiolobus caldivivus</name>
    <dbReference type="NCBI Taxonomy" id="2824673"/>
    <lineage>
        <taxon>Archaea</taxon>
        <taxon>Thermoproteota</taxon>
        <taxon>Thermoprotei</taxon>
        <taxon>Sulfolobales</taxon>
        <taxon>Sulfolobaceae</taxon>
        <taxon>Stygiolobus</taxon>
    </lineage>
</organism>
<dbReference type="GeneID" id="66163757"/>
<sequence>MNEYPRPYKTIQTPLGDCNIYTIQSSFLDKFKRFDCGEEEQNDFIRRLAVGHYLAGINHTFLLVCGNDLVGFVSFSSYSFEFTGEAKNEMISGLKEEFTNRGLPHEIEISFKKLPVLLLGQLGIDKKYQGKGIGSALVKRFVIPYSLNYCIENSCIGLLVYTRTAKDFYEKLGFEKIYESKRGTNYFYSLYKNVLRARQDAFSSK</sequence>
<evidence type="ECO:0000256" key="2">
    <source>
        <dbReference type="ARBA" id="ARBA00022649"/>
    </source>
</evidence>
<dbReference type="AlphaFoldDB" id="A0A8D5U7G2"/>